<keyword evidence="7 10" id="KW-1133">Transmembrane helix</keyword>
<dbReference type="PRINTS" id="PR01410">
    <property type="entry name" value="CCBIOGENESIS"/>
</dbReference>
<accession>A0A9X2KSN5</accession>
<dbReference type="InterPro" id="IPR002541">
    <property type="entry name" value="Cyt_c_assembly"/>
</dbReference>
<dbReference type="InterPro" id="IPR032523">
    <property type="entry name" value="CcmF_C"/>
</dbReference>
<evidence type="ECO:0000256" key="2">
    <source>
        <dbReference type="ARBA" id="ARBA00009186"/>
    </source>
</evidence>
<comment type="caution">
    <text evidence="13">The sequence shown here is derived from an EMBL/GenBank/DDBJ whole genome shotgun (WGS) entry which is preliminary data.</text>
</comment>
<dbReference type="Pfam" id="PF01578">
    <property type="entry name" value="Cytochrom_C_asm"/>
    <property type="match status" value="1"/>
</dbReference>
<dbReference type="NCBIfam" id="TIGR00353">
    <property type="entry name" value="nrfE"/>
    <property type="match status" value="1"/>
</dbReference>
<dbReference type="NCBIfam" id="NF007691">
    <property type="entry name" value="PRK10369.1"/>
    <property type="match status" value="1"/>
</dbReference>
<evidence type="ECO:0000256" key="4">
    <source>
        <dbReference type="ARBA" id="ARBA00022519"/>
    </source>
</evidence>
<comment type="function">
    <text evidence="9">Required for the biogenesis of c-type cytochromes. Possible subunit of a heme lyase.</text>
</comment>
<sequence length="653" mass="72252">MIPELGHFALILSLALSAALFVVPLWGAYRLSQPLMLAGRSLAAGQLLMVTVAFVILGWAFLHDDFSVSYVANHSNSLMPVYYKLSAIWGGHEGSLLLWILMLSGWTFAIAIFSRSLPLDMQARVLAVMGFVATGFLMFILFTSNPFDRILPLSPQEGADLNPLLQDPGLIFHPPLLYMGYVGFSSVFAFAIAALLTGKLDTAWARWSRPWATVAWAFLTLGLALGSWWAYYELGWGGWWFWDPVENAAFMPWLVGTALIHSLAVTEKRGLFKSWTILLAIFAFSLSLLGTFLVRSGVLTSVHAFANDPDRGLFILVFLAVVVGASLLLFALRAPVIKNAPSFNLLSRETLLLANNILLMIAMITVLFGTLFPLVADALKLGKYSVGAPYFNLTFIPFMTIICLLMGIAPESRWKRTNGSPLAKVVSGPAVLSLALGIAVPILLGDFAFSMVLAVFIGSWVGLTTLWDLWRKSQNSQGRWVGLRKLSLSYWGMIIAHCGIAVSVLGVCLNSHYADMDKVRMDVGQPVTVAGYQFTLEKLEQVRGPNYMADQAVVVMSKDDRVLRVLKPQKRRYFASGQIMTEVALDPGFTRDVYVAMGDKINAQSWAMRIHYMRFVRWIWLGALMMALGGMFAVIDKRYRKRKSAASPTPQEA</sequence>
<dbReference type="RefSeq" id="WP_253966702.1">
    <property type="nucleotide sequence ID" value="NZ_JAMFTH010000001.1"/>
</dbReference>
<evidence type="ECO:0000256" key="8">
    <source>
        <dbReference type="ARBA" id="ARBA00023136"/>
    </source>
</evidence>
<dbReference type="GO" id="GO:0016829">
    <property type="term" value="F:lyase activity"/>
    <property type="evidence" value="ECO:0007669"/>
    <property type="project" value="UniProtKB-KW"/>
</dbReference>
<feature type="domain" description="Cytochrome c assembly protein" evidence="11">
    <location>
        <begin position="89"/>
        <end position="296"/>
    </location>
</feature>
<evidence type="ECO:0000256" key="5">
    <source>
        <dbReference type="ARBA" id="ARBA00022692"/>
    </source>
</evidence>
<evidence type="ECO:0000256" key="6">
    <source>
        <dbReference type="ARBA" id="ARBA00022748"/>
    </source>
</evidence>
<evidence type="ECO:0000313" key="14">
    <source>
        <dbReference type="Proteomes" id="UP001139319"/>
    </source>
</evidence>
<feature type="transmembrane region" description="Helical" evidence="10">
    <location>
        <begin position="275"/>
        <end position="293"/>
    </location>
</feature>
<feature type="domain" description="Cytochrome c-type biogenesis protein CcmF C-terminal" evidence="12">
    <location>
        <begin position="316"/>
        <end position="637"/>
    </location>
</feature>
<feature type="transmembrane region" description="Helical" evidence="10">
    <location>
        <begin position="125"/>
        <end position="144"/>
    </location>
</feature>
<proteinExistence type="inferred from homology"/>
<dbReference type="InterPro" id="IPR003567">
    <property type="entry name" value="Cyt_c_biogenesis"/>
</dbReference>
<feature type="transmembrane region" description="Helical" evidence="10">
    <location>
        <begin position="6"/>
        <end position="29"/>
    </location>
</feature>
<dbReference type="EMBL" id="JAMFTH010000001">
    <property type="protein sequence ID" value="MCP8898424.1"/>
    <property type="molecule type" value="Genomic_DNA"/>
</dbReference>
<evidence type="ECO:0000259" key="12">
    <source>
        <dbReference type="Pfam" id="PF16327"/>
    </source>
</evidence>
<feature type="transmembrane region" description="Helical" evidence="10">
    <location>
        <begin position="615"/>
        <end position="635"/>
    </location>
</feature>
<dbReference type="InterPro" id="IPR003568">
    <property type="entry name" value="Cyt_c_biogenesis_CcmF"/>
</dbReference>
<comment type="similarity">
    <text evidence="2">Belongs to the CcmF/CycK/Ccl1/NrfE/CcsA family.</text>
</comment>
<keyword evidence="5 10" id="KW-0812">Transmembrane</keyword>
<feature type="transmembrane region" description="Helical" evidence="10">
    <location>
        <begin position="210"/>
        <end position="230"/>
    </location>
</feature>
<reference evidence="13" key="2">
    <citation type="submission" date="2023-01" db="EMBL/GenBank/DDBJ databases">
        <title>Gilvimarinus xylanilyticus HB14 isolated from Caulerpa lentillifera aquaculture base in Hainan, China.</title>
        <authorList>
            <person name="Zhang Y.-J."/>
        </authorList>
    </citation>
    <scope>NUCLEOTIDE SEQUENCE</scope>
    <source>
        <strain evidence="13">HB14</strain>
    </source>
</reference>
<feature type="transmembrane region" description="Helical" evidence="10">
    <location>
        <begin position="313"/>
        <end position="332"/>
    </location>
</feature>
<keyword evidence="8 10" id="KW-0472">Membrane</keyword>
<dbReference type="PANTHER" id="PTHR43653:SF1">
    <property type="entry name" value="CYTOCHROME C-TYPE BIOGENESIS PROTEIN CCMF"/>
    <property type="match status" value="1"/>
</dbReference>
<evidence type="ECO:0000256" key="7">
    <source>
        <dbReference type="ARBA" id="ARBA00022989"/>
    </source>
</evidence>
<dbReference type="GO" id="GO:0020037">
    <property type="term" value="F:heme binding"/>
    <property type="evidence" value="ECO:0007669"/>
    <property type="project" value="InterPro"/>
</dbReference>
<keyword evidence="3" id="KW-1003">Cell membrane</keyword>
<evidence type="ECO:0000256" key="1">
    <source>
        <dbReference type="ARBA" id="ARBA00004429"/>
    </source>
</evidence>
<evidence type="ECO:0000313" key="13">
    <source>
        <dbReference type="EMBL" id="MCP8898424.1"/>
    </source>
</evidence>
<dbReference type="GO" id="GO:0005886">
    <property type="term" value="C:plasma membrane"/>
    <property type="evidence" value="ECO:0007669"/>
    <property type="project" value="UniProtKB-SubCell"/>
</dbReference>
<feature type="transmembrane region" description="Helical" evidence="10">
    <location>
        <begin position="353"/>
        <end position="376"/>
    </location>
</feature>
<name>A0A9X2KSN5_9GAMM</name>
<dbReference type="Pfam" id="PF16327">
    <property type="entry name" value="CcmF_C"/>
    <property type="match status" value="1"/>
</dbReference>
<feature type="transmembrane region" description="Helical" evidence="10">
    <location>
        <begin position="490"/>
        <end position="513"/>
    </location>
</feature>
<feature type="transmembrane region" description="Helical" evidence="10">
    <location>
        <begin position="41"/>
        <end position="62"/>
    </location>
</feature>
<feature type="transmembrane region" description="Helical" evidence="10">
    <location>
        <begin position="421"/>
        <end position="443"/>
    </location>
</feature>
<dbReference type="AlphaFoldDB" id="A0A9X2KSN5"/>
<evidence type="ECO:0000256" key="10">
    <source>
        <dbReference type="SAM" id="Phobius"/>
    </source>
</evidence>
<keyword evidence="14" id="KW-1185">Reference proteome</keyword>
<keyword evidence="6" id="KW-0201">Cytochrome c-type biogenesis</keyword>
<comment type="subcellular location">
    <subcellularLocation>
        <location evidence="1">Cell inner membrane</location>
        <topology evidence="1">Multi-pass membrane protein</topology>
    </subcellularLocation>
</comment>
<feature type="transmembrane region" description="Helical" evidence="10">
    <location>
        <begin position="96"/>
        <end position="113"/>
    </location>
</feature>
<gene>
    <name evidence="13" type="ORF">M6D89_03825</name>
</gene>
<dbReference type="GO" id="GO:0017004">
    <property type="term" value="P:cytochrome complex assembly"/>
    <property type="evidence" value="ECO:0007669"/>
    <property type="project" value="UniProtKB-KW"/>
</dbReference>
<keyword evidence="13" id="KW-0456">Lyase</keyword>
<feature type="transmembrane region" description="Helical" evidence="10">
    <location>
        <begin position="388"/>
        <end position="409"/>
    </location>
</feature>
<evidence type="ECO:0000256" key="9">
    <source>
        <dbReference type="ARBA" id="ARBA00037230"/>
    </source>
</evidence>
<feature type="transmembrane region" description="Helical" evidence="10">
    <location>
        <begin position="449"/>
        <end position="470"/>
    </location>
</feature>
<evidence type="ECO:0000259" key="11">
    <source>
        <dbReference type="Pfam" id="PF01578"/>
    </source>
</evidence>
<dbReference type="PANTHER" id="PTHR43653">
    <property type="entry name" value="CYTOCHROME C ASSEMBLY PROTEIN-RELATED"/>
    <property type="match status" value="1"/>
</dbReference>
<protein>
    <submittedName>
        <fullName evidence="13">Heme lyase CcmF/NrfE family subunit</fullName>
    </submittedName>
</protein>
<dbReference type="GO" id="GO:0015232">
    <property type="term" value="F:heme transmembrane transporter activity"/>
    <property type="evidence" value="ECO:0007669"/>
    <property type="project" value="InterPro"/>
</dbReference>
<dbReference type="PRINTS" id="PR01411">
    <property type="entry name" value="CCMFBIOGNSIS"/>
</dbReference>
<feature type="transmembrane region" description="Helical" evidence="10">
    <location>
        <begin position="250"/>
        <end position="266"/>
    </location>
</feature>
<reference evidence="13" key="1">
    <citation type="submission" date="2022-05" db="EMBL/GenBank/DDBJ databases">
        <authorList>
            <person name="Sun H.-N."/>
        </authorList>
    </citation>
    <scope>NUCLEOTIDE SEQUENCE</scope>
    <source>
        <strain evidence="13">HB14</strain>
    </source>
</reference>
<evidence type="ECO:0000256" key="3">
    <source>
        <dbReference type="ARBA" id="ARBA00022475"/>
    </source>
</evidence>
<organism evidence="13 14">
    <name type="scientific">Gilvimarinus xylanilyticus</name>
    <dbReference type="NCBI Taxonomy" id="2944139"/>
    <lineage>
        <taxon>Bacteria</taxon>
        <taxon>Pseudomonadati</taxon>
        <taxon>Pseudomonadota</taxon>
        <taxon>Gammaproteobacteria</taxon>
        <taxon>Cellvibrionales</taxon>
        <taxon>Cellvibrionaceae</taxon>
        <taxon>Gilvimarinus</taxon>
    </lineage>
</organism>
<dbReference type="Proteomes" id="UP001139319">
    <property type="component" value="Unassembled WGS sequence"/>
</dbReference>
<feature type="transmembrane region" description="Helical" evidence="10">
    <location>
        <begin position="178"/>
        <end position="198"/>
    </location>
</feature>
<keyword evidence="4" id="KW-0997">Cell inner membrane</keyword>